<sequence>MFITLSEFDAIGMNNGVEFIDPKSAIITDQALMGKREYGDVKALVVLLITTKIIGTLLGQLLFLPAAKIIASFYS</sequence>
<evidence type="ECO:0000256" key="1">
    <source>
        <dbReference type="SAM" id="Phobius"/>
    </source>
</evidence>
<proteinExistence type="predicted"/>
<accession>A0A4Y7RLW5</accession>
<comment type="caution">
    <text evidence="2">The sequence shown here is derived from an EMBL/GenBank/DDBJ whole genome shotgun (WGS) entry which is preliminary data.</text>
</comment>
<keyword evidence="3" id="KW-1185">Reference proteome</keyword>
<dbReference type="EMBL" id="QFFZ01000037">
    <property type="protein sequence ID" value="TEB09816.1"/>
    <property type="molecule type" value="Genomic_DNA"/>
</dbReference>
<feature type="transmembrane region" description="Helical" evidence="1">
    <location>
        <begin position="43"/>
        <end position="64"/>
    </location>
</feature>
<dbReference type="Pfam" id="PF10997">
    <property type="entry name" value="Amj"/>
    <property type="match status" value="1"/>
</dbReference>
<reference evidence="2 3" key="1">
    <citation type="journal article" date="2018" name="Environ. Microbiol.">
        <title>Novel energy conservation strategies and behaviour of Pelotomaculum schinkii driving syntrophic propionate catabolism.</title>
        <authorList>
            <person name="Hidalgo-Ahumada C.A.P."/>
            <person name="Nobu M.K."/>
            <person name="Narihiro T."/>
            <person name="Tamaki H."/>
            <person name="Liu W.T."/>
            <person name="Kamagata Y."/>
            <person name="Stams A.J.M."/>
            <person name="Imachi H."/>
            <person name="Sousa D.Z."/>
        </authorList>
    </citation>
    <scope>NUCLEOTIDE SEQUENCE [LARGE SCALE GENOMIC DNA]</scope>
    <source>
        <strain evidence="2 3">MGP</strain>
    </source>
</reference>
<keyword evidence="1" id="KW-1133">Transmembrane helix</keyword>
<dbReference type="Proteomes" id="UP000297597">
    <property type="component" value="Unassembled WGS sequence"/>
</dbReference>
<protein>
    <submittedName>
        <fullName evidence="2">Lipid II flippase Amj</fullName>
    </submittedName>
</protein>
<organism evidence="2 3">
    <name type="scientific">Pelotomaculum propionicicum</name>
    <dbReference type="NCBI Taxonomy" id="258475"/>
    <lineage>
        <taxon>Bacteria</taxon>
        <taxon>Bacillati</taxon>
        <taxon>Bacillota</taxon>
        <taxon>Clostridia</taxon>
        <taxon>Eubacteriales</taxon>
        <taxon>Desulfotomaculaceae</taxon>
        <taxon>Pelotomaculum</taxon>
    </lineage>
</organism>
<evidence type="ECO:0000313" key="3">
    <source>
        <dbReference type="Proteomes" id="UP000297597"/>
    </source>
</evidence>
<evidence type="ECO:0000313" key="2">
    <source>
        <dbReference type="EMBL" id="TEB09816.1"/>
    </source>
</evidence>
<gene>
    <name evidence="2" type="primary">amj_2</name>
    <name evidence="2" type="ORF">Pmgp_02817</name>
</gene>
<keyword evidence="1" id="KW-0812">Transmembrane</keyword>
<name>A0A4Y7RLW5_9FIRM</name>
<keyword evidence="1" id="KW-0472">Membrane</keyword>
<dbReference type="AlphaFoldDB" id="A0A4Y7RLW5"/>
<dbReference type="InterPro" id="IPR021260">
    <property type="entry name" value="Amj"/>
</dbReference>